<evidence type="ECO:0000313" key="3">
    <source>
        <dbReference type="Proteomes" id="UP000222788"/>
    </source>
</evidence>
<organism evidence="2 3">
    <name type="scientific">Ceratocystis fimbriata CBS 114723</name>
    <dbReference type="NCBI Taxonomy" id="1035309"/>
    <lineage>
        <taxon>Eukaryota</taxon>
        <taxon>Fungi</taxon>
        <taxon>Dikarya</taxon>
        <taxon>Ascomycota</taxon>
        <taxon>Pezizomycotina</taxon>
        <taxon>Sordariomycetes</taxon>
        <taxon>Hypocreomycetidae</taxon>
        <taxon>Microascales</taxon>
        <taxon>Ceratocystidaceae</taxon>
        <taxon>Ceratocystis</taxon>
    </lineage>
</organism>
<gene>
    <name evidence="2" type="ORF">CFIMG_006076RA</name>
</gene>
<protein>
    <submittedName>
        <fullName evidence="2">Uncharacterized protein</fullName>
    </submittedName>
</protein>
<sequence>MSRVSIRPATSGLFRGYLPELRRYESLVELGPIAGLFDESYGIQNGAPQISNSTSFMLRITLKQSHLTPPHGHAAAVATSRWMNPHTSLCARFSLDRNRLCDTSSHLQGLLYGDVTQAGQGIGEEESVAKQSSRHSVFQTPAHRLENIQSSGTADHSEHQLQNHPFLGYENSNRHIAPDESYIEP</sequence>
<keyword evidence="3" id="KW-1185">Reference proteome</keyword>
<reference evidence="2 3" key="1">
    <citation type="journal article" date="2013" name="Fungal Biol.">
        <title>Analysis of microsatellite markers in the genome of the plant pathogen Ceratocystis fimbriata.</title>
        <authorList>
            <person name="Simpson M.C."/>
            <person name="Wilken P.M."/>
            <person name="Coetzee M.P."/>
            <person name="Wingfield M.J."/>
            <person name="Wingfield B.D."/>
        </authorList>
    </citation>
    <scope>NUCLEOTIDE SEQUENCE [LARGE SCALE GENOMIC DNA]</scope>
    <source>
        <strain evidence="2 3">CBS 114723</strain>
    </source>
</reference>
<dbReference type="Proteomes" id="UP000222788">
    <property type="component" value="Unassembled WGS sequence"/>
</dbReference>
<reference evidence="2 3" key="2">
    <citation type="journal article" date="2013" name="IMA Fungus">
        <title>IMA Genome-F 1: Ceratocystis fimbriata: Draft nuclear genome sequence for the plant pathogen, Ceratocystis fimbriata.</title>
        <authorList>
            <person name="Wilken P.M."/>
            <person name="Steenkamp E.T."/>
            <person name="Wingfield M.J."/>
            <person name="de Beer Z.W."/>
            <person name="Wingfield B.D."/>
        </authorList>
    </citation>
    <scope>NUCLEOTIDE SEQUENCE [LARGE SCALE GENOMIC DNA]</scope>
    <source>
        <strain evidence="2 3">CBS 114723</strain>
    </source>
</reference>
<accession>A0A2C5WWA9</accession>
<feature type="region of interest" description="Disordered" evidence="1">
    <location>
        <begin position="164"/>
        <end position="185"/>
    </location>
</feature>
<proteinExistence type="predicted"/>
<comment type="caution">
    <text evidence="2">The sequence shown here is derived from an EMBL/GenBank/DDBJ whole genome shotgun (WGS) entry which is preliminary data.</text>
</comment>
<dbReference type="AlphaFoldDB" id="A0A2C5WWA9"/>
<evidence type="ECO:0000313" key="2">
    <source>
        <dbReference type="EMBL" id="PHH50083.1"/>
    </source>
</evidence>
<dbReference type="EMBL" id="APWK03000150">
    <property type="protein sequence ID" value="PHH50083.1"/>
    <property type="molecule type" value="Genomic_DNA"/>
</dbReference>
<evidence type="ECO:0000256" key="1">
    <source>
        <dbReference type="SAM" id="MobiDB-lite"/>
    </source>
</evidence>
<name>A0A2C5WWA9_9PEZI</name>